<dbReference type="InterPro" id="IPR006334">
    <property type="entry name" value="Glut_cys_ligase"/>
</dbReference>
<evidence type="ECO:0000256" key="8">
    <source>
        <dbReference type="ARBA" id="ARBA00022684"/>
    </source>
</evidence>
<dbReference type="InterPro" id="IPR013815">
    <property type="entry name" value="ATP_grasp_subdomain_1"/>
</dbReference>
<evidence type="ECO:0000256" key="3">
    <source>
        <dbReference type="ARBA" id="ARBA00005006"/>
    </source>
</evidence>
<proteinExistence type="inferred from homology"/>
<dbReference type="SUPFAM" id="SSF56059">
    <property type="entry name" value="Glutathione synthetase ATP-binding domain-like"/>
    <property type="match status" value="1"/>
</dbReference>
<evidence type="ECO:0000256" key="2">
    <source>
        <dbReference type="ARBA" id="ARBA00001946"/>
    </source>
</evidence>
<dbReference type="Gene3D" id="3.30.470.20">
    <property type="entry name" value="ATP-grasp fold, B domain"/>
    <property type="match status" value="2"/>
</dbReference>
<dbReference type="OrthoDB" id="9803907at2"/>
<dbReference type="InterPro" id="IPR011761">
    <property type="entry name" value="ATP-grasp"/>
</dbReference>
<evidence type="ECO:0000256" key="9">
    <source>
        <dbReference type="ARBA" id="ARBA00022723"/>
    </source>
</evidence>
<evidence type="ECO:0000256" key="4">
    <source>
        <dbReference type="ARBA" id="ARBA00008772"/>
    </source>
</evidence>
<dbReference type="Pfam" id="PF08443">
    <property type="entry name" value="RimK"/>
    <property type="match status" value="1"/>
</dbReference>
<feature type="domain" description="ATP-grasp" evidence="20">
    <location>
        <begin position="507"/>
        <end position="763"/>
    </location>
</feature>
<dbReference type="eggNOG" id="COG0189">
    <property type="taxonomic scope" value="Bacteria"/>
</dbReference>
<protein>
    <recommendedName>
        <fullName evidence="6">Glutamate--cysteine ligase</fullName>
        <ecNumber evidence="5">6.3.2.2</ecNumber>
    </recommendedName>
    <alternativeName>
        <fullName evidence="16">Gamma-ECS</fullName>
    </alternativeName>
    <alternativeName>
        <fullName evidence="15">Gamma-glutamylcysteine synthetase</fullName>
    </alternativeName>
</protein>
<keyword evidence="14" id="KW-0511">Multifunctional enzyme</keyword>
<keyword evidence="7 19" id="KW-0436">Ligase</keyword>
<evidence type="ECO:0000259" key="20">
    <source>
        <dbReference type="PROSITE" id="PS50975"/>
    </source>
</evidence>
<dbReference type="SUPFAM" id="SSF55931">
    <property type="entry name" value="Glutamine synthetase/guanido kinase"/>
    <property type="match status" value="1"/>
</dbReference>
<dbReference type="EC" id="6.3.2.2" evidence="5"/>
<dbReference type="PANTHER" id="PTHR38761:SF1">
    <property type="entry name" value="GLUTAMATE--CYSTEINE LIGASE"/>
    <property type="match status" value="1"/>
</dbReference>
<reference evidence="21 22" key="2">
    <citation type="journal article" date="2011" name="Stand. Genomic Sci.">
        <title>Complete genome sequence of Paludibacter propionicigenes type strain (WB4).</title>
        <authorList>
            <person name="Gronow S."/>
            <person name="Munk C."/>
            <person name="Lapidus A."/>
            <person name="Nolan M."/>
            <person name="Lucas S."/>
            <person name="Hammon N."/>
            <person name="Deshpande S."/>
            <person name="Cheng J.F."/>
            <person name="Tapia R."/>
            <person name="Han C."/>
            <person name="Goodwin L."/>
            <person name="Pitluck S."/>
            <person name="Liolios K."/>
            <person name="Ivanova N."/>
            <person name="Mavromatis K."/>
            <person name="Mikhailova N."/>
            <person name="Pati A."/>
            <person name="Chen A."/>
            <person name="Palaniappan K."/>
            <person name="Land M."/>
            <person name="Hauser L."/>
            <person name="Chang Y.J."/>
            <person name="Jeffries C.D."/>
            <person name="Brambilla E."/>
            <person name="Rohde M."/>
            <person name="Goker M."/>
            <person name="Detter J.C."/>
            <person name="Woyke T."/>
            <person name="Bristow J."/>
            <person name="Eisen J.A."/>
            <person name="Markowitz V."/>
            <person name="Hugenholtz P."/>
            <person name="Kyrpides N.C."/>
            <person name="Klenk H.P."/>
        </authorList>
    </citation>
    <scope>NUCLEOTIDE SEQUENCE [LARGE SCALE GENOMIC DNA]</scope>
    <source>
        <strain evidence="22">DSM 17365 / JCM 13257 / WB4</strain>
    </source>
</reference>
<dbReference type="GO" id="GO:0004357">
    <property type="term" value="F:glutamate-cysteine ligase activity"/>
    <property type="evidence" value="ECO:0007669"/>
    <property type="project" value="UniProtKB-EC"/>
</dbReference>
<dbReference type="GO" id="GO:0005829">
    <property type="term" value="C:cytosol"/>
    <property type="evidence" value="ECO:0007669"/>
    <property type="project" value="TreeGrafter"/>
</dbReference>
<dbReference type="STRING" id="694427.Palpr_1808"/>
<sequence>MSMNITYKESAVRGNIWLKGLFGIEKENIRVDKQGVISQTPHPAVYGDKLTHPYITTDFSESQVEMITPPMSSVNEALGFLETIHDLVSIELSEELLWPQSMPPVLPDDDHIPIARYCEAGKKNEEYRKKLAEKYGKKKQTLSGIHFNISLNETLLQALYQQSIQILSFEQFKDEIYLKITRQLLRNRWIYVLVFGFSPVVNQTFDLKCQNFPVRICTKTWGLSLRNSCYGYGNKQELYPDYSTADRYNRSIQKMVEDNKLMASKELYASVRPKFLNQSKSISYVEARFVDINPLTKVGVTPEMLHFIHWMAIYGLLTEEHDDFSNEYQTIANSNFRYVALHGLDDKIPVKTMSGKEVNAFSEAKAIIQKMIELYSALEINQTDYLRALEYALQIATQPELRPVHQIIKLTGENGYIPFHFQKAAEYKILSEQNSYNFKGLEDMELSTQLLLREAVRRGVSFEILDRAENFVRLKRDGNIQYVRQATKTSLDNYSSILAMENKVVTKLILEEHKIRVPKGLNYTDKASAKADFNYFRDTAVVIKPKSTNFGLGITIIKENSDHLIYERAIDIAFEQDASILIEEFIDGKEFRIFVMNDEVVGILHRVPANVTGDGVLSIRELVIEKNKDTLRGKGYHTPLEKIQLGEAESIFLKAQDKDFDYVPRVDEVVFLRENSNISTGGDSIDFTDEIPASYKKIAVKAAQALGVKITGLDMIIPDYKQEATEDNYAIIELNFNPAIHIHCHPYKGKNRRLNEKLLDMLGYPALNQLP</sequence>
<evidence type="ECO:0000256" key="18">
    <source>
        <dbReference type="PROSITE-ProRule" id="PRU00409"/>
    </source>
</evidence>
<reference key="1">
    <citation type="submission" date="2010-11" db="EMBL/GenBank/DDBJ databases">
        <title>The complete genome of Paludibacter propionicigenes DSM 17365.</title>
        <authorList>
            <consortium name="US DOE Joint Genome Institute (JGI-PGF)"/>
            <person name="Lucas S."/>
            <person name="Copeland A."/>
            <person name="Lapidus A."/>
            <person name="Bruce D."/>
            <person name="Goodwin L."/>
            <person name="Pitluck S."/>
            <person name="Kyrpides N."/>
            <person name="Mavromatis K."/>
            <person name="Ivanova N."/>
            <person name="Munk A.C."/>
            <person name="Brettin T."/>
            <person name="Detter J.C."/>
            <person name="Han C."/>
            <person name="Tapia R."/>
            <person name="Land M."/>
            <person name="Hauser L."/>
            <person name="Markowitz V."/>
            <person name="Cheng J.-F."/>
            <person name="Hugenholtz P."/>
            <person name="Woyke T."/>
            <person name="Wu D."/>
            <person name="Gronow S."/>
            <person name="Wellnitz S."/>
            <person name="Brambilla E."/>
            <person name="Klenk H.-P."/>
            <person name="Eisen J.A."/>
        </authorList>
    </citation>
    <scope>NUCLEOTIDE SEQUENCE</scope>
    <source>
        <strain>WB4</strain>
    </source>
</reference>
<evidence type="ECO:0000256" key="16">
    <source>
        <dbReference type="ARBA" id="ARBA00032122"/>
    </source>
</evidence>
<comment type="similarity">
    <text evidence="4">Belongs to the glutamate--cysteine ligase type 1 family. Type 1 subfamily.</text>
</comment>
<keyword evidence="9" id="KW-0479">Metal-binding</keyword>
<keyword evidence="13" id="KW-0464">Manganese</keyword>
<keyword evidence="22" id="KW-1185">Reference proteome</keyword>
<accession>E4T5F3</accession>
<evidence type="ECO:0000313" key="22">
    <source>
        <dbReference type="Proteomes" id="UP000008718"/>
    </source>
</evidence>
<dbReference type="GO" id="GO:0046872">
    <property type="term" value="F:metal ion binding"/>
    <property type="evidence" value="ECO:0007669"/>
    <property type="project" value="UniProtKB-KW"/>
</dbReference>
<dbReference type="InterPro" id="IPR013651">
    <property type="entry name" value="ATP-grasp_RimK-type"/>
</dbReference>
<dbReference type="UniPathway" id="UPA00142">
    <property type="reaction ID" value="UER00209"/>
</dbReference>
<dbReference type="PROSITE" id="PS50975">
    <property type="entry name" value="ATP_GRASP"/>
    <property type="match status" value="1"/>
</dbReference>
<evidence type="ECO:0000256" key="12">
    <source>
        <dbReference type="ARBA" id="ARBA00022842"/>
    </source>
</evidence>
<keyword evidence="10 18" id="KW-0547">Nucleotide-binding</keyword>
<evidence type="ECO:0000256" key="13">
    <source>
        <dbReference type="ARBA" id="ARBA00023211"/>
    </source>
</evidence>
<dbReference type="Pfam" id="PF04262">
    <property type="entry name" value="Glu_cys_ligase"/>
    <property type="match status" value="1"/>
</dbReference>
<evidence type="ECO:0000256" key="5">
    <source>
        <dbReference type="ARBA" id="ARBA00012220"/>
    </source>
</evidence>
<comment type="cofactor">
    <cofactor evidence="1">
        <name>Mn(2+)</name>
        <dbReference type="ChEBI" id="CHEBI:29035"/>
    </cofactor>
</comment>
<dbReference type="PANTHER" id="PTHR38761">
    <property type="entry name" value="GLUTAMATE--CYSTEINE LIGASE"/>
    <property type="match status" value="1"/>
</dbReference>
<keyword evidence="8 19" id="KW-0317">Glutathione biosynthesis</keyword>
<evidence type="ECO:0000256" key="15">
    <source>
        <dbReference type="ARBA" id="ARBA00030585"/>
    </source>
</evidence>
<evidence type="ECO:0000313" key="21">
    <source>
        <dbReference type="EMBL" id="ADQ79947.1"/>
    </source>
</evidence>
<evidence type="ECO:0000256" key="6">
    <source>
        <dbReference type="ARBA" id="ARBA00014618"/>
    </source>
</evidence>
<dbReference type="InterPro" id="IPR006335">
    <property type="entry name" value="Glut_biosynth"/>
</dbReference>
<dbReference type="InterPro" id="IPR007370">
    <property type="entry name" value="Glu_cys_ligase"/>
</dbReference>
<evidence type="ECO:0000256" key="7">
    <source>
        <dbReference type="ARBA" id="ARBA00022598"/>
    </source>
</evidence>
<organism evidence="21 22">
    <name type="scientific">Paludibacter propionicigenes (strain DSM 17365 / JCM 13257 / WB4)</name>
    <dbReference type="NCBI Taxonomy" id="694427"/>
    <lineage>
        <taxon>Bacteria</taxon>
        <taxon>Pseudomonadati</taxon>
        <taxon>Bacteroidota</taxon>
        <taxon>Bacteroidia</taxon>
        <taxon>Bacteroidales</taxon>
        <taxon>Paludibacteraceae</taxon>
        <taxon>Paludibacter</taxon>
    </lineage>
</organism>
<dbReference type="HOGENOM" id="CLU_020728_1_0_10"/>
<name>E4T5F3_PALPW</name>
<dbReference type="EMBL" id="CP002345">
    <property type="protein sequence ID" value="ADQ79947.1"/>
    <property type="molecule type" value="Genomic_DNA"/>
</dbReference>
<dbReference type="AlphaFoldDB" id="E4T5F3"/>
<evidence type="ECO:0000256" key="11">
    <source>
        <dbReference type="ARBA" id="ARBA00022840"/>
    </source>
</evidence>
<dbReference type="RefSeq" id="WP_013445316.1">
    <property type="nucleotide sequence ID" value="NC_014734.1"/>
</dbReference>
<dbReference type="NCBIfam" id="NF002688">
    <property type="entry name" value="PRK02471.1"/>
    <property type="match status" value="1"/>
</dbReference>
<dbReference type="NCBIfam" id="TIGR01435">
    <property type="entry name" value="glu_cys_lig_rel"/>
    <property type="match status" value="1"/>
</dbReference>
<dbReference type="GO" id="GO:0005524">
    <property type="term" value="F:ATP binding"/>
    <property type="evidence" value="ECO:0007669"/>
    <property type="project" value="UniProtKB-UniRule"/>
</dbReference>
<comment type="pathway">
    <text evidence="3">Sulfur metabolism; glutathione biosynthesis; glutathione from L-cysteine and L-glutamate: step 1/2.</text>
</comment>
<keyword evidence="11 18" id="KW-0067">ATP-binding</keyword>
<dbReference type="InterPro" id="IPR014746">
    <property type="entry name" value="Gln_synth/guanido_kin_cat_dom"/>
</dbReference>
<evidence type="ECO:0000256" key="10">
    <source>
        <dbReference type="ARBA" id="ARBA00022741"/>
    </source>
</evidence>
<dbReference type="Gene3D" id="3.30.590.20">
    <property type="match status" value="1"/>
</dbReference>
<dbReference type="GO" id="GO:0006750">
    <property type="term" value="P:glutathione biosynthetic process"/>
    <property type="evidence" value="ECO:0007669"/>
    <property type="project" value="UniProtKB-UniPathway"/>
</dbReference>
<dbReference type="Proteomes" id="UP000008718">
    <property type="component" value="Chromosome"/>
</dbReference>
<dbReference type="InterPro" id="IPR040657">
    <property type="entry name" value="GshAB_ATP-grasp"/>
</dbReference>
<dbReference type="eggNOG" id="COG2918">
    <property type="taxonomic scope" value="Bacteria"/>
</dbReference>
<keyword evidence="12" id="KW-0460">Magnesium</keyword>
<dbReference type="Pfam" id="PF18419">
    <property type="entry name" value="ATP-grasp_6"/>
    <property type="match status" value="1"/>
</dbReference>
<dbReference type="Gene3D" id="3.30.1490.20">
    <property type="entry name" value="ATP-grasp fold, A domain"/>
    <property type="match status" value="1"/>
</dbReference>
<evidence type="ECO:0000256" key="17">
    <source>
        <dbReference type="ARBA" id="ARBA00048819"/>
    </source>
</evidence>
<evidence type="ECO:0000256" key="14">
    <source>
        <dbReference type="ARBA" id="ARBA00023268"/>
    </source>
</evidence>
<gene>
    <name evidence="21" type="ordered locus">Palpr_1808</name>
</gene>
<evidence type="ECO:0000256" key="19">
    <source>
        <dbReference type="RuleBase" id="RU003544"/>
    </source>
</evidence>
<comment type="catalytic activity">
    <reaction evidence="17">
        <text>L-cysteine + L-glutamate + ATP = gamma-L-glutamyl-L-cysteine + ADP + phosphate + H(+)</text>
        <dbReference type="Rhea" id="RHEA:13285"/>
        <dbReference type="ChEBI" id="CHEBI:15378"/>
        <dbReference type="ChEBI" id="CHEBI:29985"/>
        <dbReference type="ChEBI" id="CHEBI:30616"/>
        <dbReference type="ChEBI" id="CHEBI:35235"/>
        <dbReference type="ChEBI" id="CHEBI:43474"/>
        <dbReference type="ChEBI" id="CHEBI:58173"/>
        <dbReference type="ChEBI" id="CHEBI:456216"/>
        <dbReference type="EC" id="6.3.2.2"/>
    </reaction>
</comment>
<dbReference type="KEGG" id="ppn:Palpr_1808"/>
<evidence type="ECO:0000256" key="1">
    <source>
        <dbReference type="ARBA" id="ARBA00001936"/>
    </source>
</evidence>
<comment type="cofactor">
    <cofactor evidence="2">
        <name>Mg(2+)</name>
        <dbReference type="ChEBI" id="CHEBI:18420"/>
    </cofactor>
</comment>